<dbReference type="InterPro" id="IPR005625">
    <property type="entry name" value="PepSY-ass_TM"/>
</dbReference>
<dbReference type="AlphaFoldDB" id="A0A1H6JYG0"/>
<dbReference type="PANTHER" id="PTHR34219">
    <property type="entry name" value="IRON-REGULATED INNER MEMBRANE PROTEIN-RELATED"/>
    <property type="match status" value="1"/>
</dbReference>
<feature type="transmembrane region" description="Helical" evidence="1">
    <location>
        <begin position="140"/>
        <end position="166"/>
    </location>
</feature>
<keyword evidence="1" id="KW-1133">Transmembrane helix</keyword>
<keyword evidence="1" id="KW-0472">Membrane</keyword>
<feature type="transmembrane region" description="Helical" evidence="1">
    <location>
        <begin position="440"/>
        <end position="458"/>
    </location>
</feature>
<accession>A0A1H6JYG0</accession>
<keyword evidence="3" id="KW-1185">Reference proteome</keyword>
<feature type="transmembrane region" description="Helical" evidence="1">
    <location>
        <begin position="12"/>
        <end position="37"/>
    </location>
</feature>
<dbReference type="EMBL" id="FNXF01000002">
    <property type="protein sequence ID" value="SEH67684.1"/>
    <property type="molecule type" value="Genomic_DNA"/>
</dbReference>
<proteinExistence type="predicted"/>
<feature type="transmembrane region" description="Helical" evidence="1">
    <location>
        <begin position="343"/>
        <end position="363"/>
    </location>
</feature>
<feature type="transmembrane region" description="Helical" evidence="1">
    <location>
        <begin position="384"/>
        <end position="406"/>
    </location>
</feature>
<feature type="transmembrane region" description="Helical" evidence="1">
    <location>
        <begin position="412"/>
        <end position="428"/>
    </location>
</feature>
<dbReference type="OrthoDB" id="9776609at2"/>
<evidence type="ECO:0000256" key="1">
    <source>
        <dbReference type="SAM" id="Phobius"/>
    </source>
</evidence>
<organism evidence="2 3">
    <name type="scientific">Rheinheimera pacifica</name>
    <dbReference type="NCBI Taxonomy" id="173990"/>
    <lineage>
        <taxon>Bacteria</taxon>
        <taxon>Pseudomonadati</taxon>
        <taxon>Pseudomonadota</taxon>
        <taxon>Gammaproteobacteria</taxon>
        <taxon>Chromatiales</taxon>
        <taxon>Chromatiaceae</taxon>
        <taxon>Rheinheimera</taxon>
    </lineage>
</organism>
<feature type="transmembrane region" description="Helical" evidence="1">
    <location>
        <begin position="187"/>
        <end position="215"/>
    </location>
</feature>
<dbReference type="STRING" id="173990.SAMN05660691_00836"/>
<dbReference type="RefSeq" id="WP_092790519.1">
    <property type="nucleotide sequence ID" value="NZ_FNXF01000002.1"/>
</dbReference>
<keyword evidence="1" id="KW-0812">Transmembrane</keyword>
<evidence type="ECO:0000313" key="3">
    <source>
        <dbReference type="Proteomes" id="UP000199371"/>
    </source>
</evidence>
<dbReference type="Pfam" id="PF03929">
    <property type="entry name" value="PepSY_TM"/>
    <property type="match status" value="1"/>
</dbReference>
<name>A0A1H6JYG0_9GAMM</name>
<reference evidence="3" key="1">
    <citation type="submission" date="2016-10" db="EMBL/GenBank/DDBJ databases">
        <authorList>
            <person name="Varghese N."/>
            <person name="Submissions S."/>
        </authorList>
    </citation>
    <scope>NUCLEOTIDE SEQUENCE [LARGE SCALE GENOMIC DNA]</scope>
    <source>
        <strain evidence="3">DSM 17616</strain>
    </source>
</reference>
<dbReference type="PANTHER" id="PTHR34219:SF9">
    <property type="entry name" value="IRON-REGULATED INNER MEMBRANE PROTEIN"/>
    <property type="match status" value="1"/>
</dbReference>
<feature type="transmembrane region" description="Helical" evidence="1">
    <location>
        <begin position="470"/>
        <end position="490"/>
    </location>
</feature>
<evidence type="ECO:0000313" key="2">
    <source>
        <dbReference type="EMBL" id="SEH67684.1"/>
    </source>
</evidence>
<protein>
    <submittedName>
        <fullName evidence="2">Uncharacterized iron-regulated membrane protein</fullName>
    </submittedName>
</protein>
<sequence>MKVITQKNFRNLHTWTGLLTGLLLFIAFYAGAVSVFVHELQQWHATIQPSATTAQLQQAQPLIEQVLQQYPEAAHGFNLMLPGVHGADLAVLWYDSDSATQYKFVADSQQQLQKQTARQDFISLIYDLHFTAGLPRQAGLYLFGLACILYGLALVSGVVIYAPVFIKDLFALRLGQSTKRLWQDAHNLIGVLSLPFHIIFAWSGAVLTIGFLLLAPFQFVVFDSKLLQILEPDFDVVAHVEPSGIAAPLLPAETLLAMAAQHLPAMQAEMLFYHDAGDANGTVTIYGELPSPTLTQRAIVVLNSSTGELAGMQTPEQFRPGTTFLRGLQNLHYGDFAGYASKWLYFILGLAGALLFYTGNLLWLEVRRRNSSAQPAKIRLMASLTLGVCLGAMAGISALFIAGILLTEPWHKTVYFSVFFAALGWAFLRQPAKAGAELLYLTAQLTLLMPFAAWYHSGQFFLAALLDGNVLRFMVEGTAILLAVLFWLLARAAKKRADKTDNSIWAKS</sequence>
<gene>
    <name evidence="2" type="ORF">SAMN05660691_00836</name>
</gene>
<dbReference type="Proteomes" id="UP000199371">
    <property type="component" value="Unassembled WGS sequence"/>
</dbReference>